<dbReference type="GO" id="GO:0006412">
    <property type="term" value="P:translation"/>
    <property type="evidence" value="ECO:0007669"/>
    <property type="project" value="UniProtKB-UniRule"/>
</dbReference>
<reference evidence="11 12" key="1">
    <citation type="submission" date="2018-12" db="EMBL/GenBank/DDBJ databases">
        <authorList>
            <person name="Li A."/>
            <person name="Zhang M."/>
            <person name="Zhu H."/>
        </authorList>
    </citation>
    <scope>NUCLEOTIDE SEQUENCE [LARGE SCALE GENOMIC DNA]</scope>
    <source>
        <strain evidence="11 12">R04H25</strain>
    </source>
</reference>
<evidence type="ECO:0000256" key="3">
    <source>
        <dbReference type="ARBA" id="ARBA00022884"/>
    </source>
</evidence>
<proteinExistence type="inferred from homology"/>
<evidence type="ECO:0000256" key="6">
    <source>
        <dbReference type="ARBA" id="ARBA00035206"/>
    </source>
</evidence>
<dbReference type="EMBL" id="RSFE01000011">
    <property type="protein sequence ID" value="RWU08767.1"/>
    <property type="molecule type" value="Genomic_DNA"/>
</dbReference>
<dbReference type="GO" id="GO:0003735">
    <property type="term" value="F:structural constituent of ribosome"/>
    <property type="evidence" value="ECO:0007669"/>
    <property type="project" value="InterPro"/>
</dbReference>
<dbReference type="PANTHER" id="PTHR12903">
    <property type="entry name" value="MITOCHONDRIAL RIBOSOMAL PROTEIN L24"/>
    <property type="match status" value="1"/>
</dbReference>
<keyword evidence="4 8" id="KW-0689">Ribosomal protein</keyword>
<dbReference type="Pfam" id="PF17136">
    <property type="entry name" value="ribosomal_L24"/>
    <property type="match status" value="1"/>
</dbReference>
<evidence type="ECO:0000256" key="2">
    <source>
        <dbReference type="ARBA" id="ARBA00022730"/>
    </source>
</evidence>
<dbReference type="SMART" id="SM00739">
    <property type="entry name" value="KOW"/>
    <property type="match status" value="1"/>
</dbReference>
<name>A0A443YXQ9_9GAMM</name>
<evidence type="ECO:0000256" key="7">
    <source>
        <dbReference type="ARBA" id="ARBA00058688"/>
    </source>
</evidence>
<evidence type="ECO:0000256" key="9">
    <source>
        <dbReference type="RuleBase" id="RU003477"/>
    </source>
</evidence>
<dbReference type="GO" id="GO:1990904">
    <property type="term" value="C:ribonucleoprotein complex"/>
    <property type="evidence" value="ECO:0007669"/>
    <property type="project" value="UniProtKB-KW"/>
</dbReference>
<comment type="similarity">
    <text evidence="1 8 9">Belongs to the universal ribosomal protein uL24 family.</text>
</comment>
<evidence type="ECO:0000259" key="10">
    <source>
        <dbReference type="SMART" id="SM00739"/>
    </source>
</evidence>
<comment type="function">
    <text evidence="7 8">One of the proteins that surrounds the polypeptide exit tunnel on the outside of the subunit.</text>
</comment>
<comment type="subunit">
    <text evidence="8">Part of the 50S ribosomal subunit.</text>
</comment>
<evidence type="ECO:0000256" key="5">
    <source>
        <dbReference type="ARBA" id="ARBA00023274"/>
    </source>
</evidence>
<dbReference type="InterPro" id="IPR014722">
    <property type="entry name" value="Rib_uL2_dom2"/>
</dbReference>
<dbReference type="RefSeq" id="WP_128353105.1">
    <property type="nucleotide sequence ID" value="NZ_CAXBCQ010000026.1"/>
</dbReference>
<sequence>MAAKIKRDDEVVVLAGKDKGKRGKVLKVDTASNRVFVEGVNIVKKHQKPNPALGVAGGIVEQEAAIHVSNVAVYNPETDKADRVGFKIEDGKKVRFFKSNNAII</sequence>
<dbReference type="InterPro" id="IPR008991">
    <property type="entry name" value="Translation_prot_SH3-like_sf"/>
</dbReference>
<dbReference type="PROSITE" id="PS01108">
    <property type="entry name" value="RIBOSOMAL_L24"/>
    <property type="match status" value="1"/>
</dbReference>
<comment type="caution">
    <text evidence="11">The sequence shown here is derived from an EMBL/GenBank/DDBJ whole genome shotgun (WGS) entry which is preliminary data.</text>
</comment>
<dbReference type="InterPro" id="IPR003256">
    <property type="entry name" value="Ribosomal_uL24"/>
</dbReference>
<dbReference type="OrthoDB" id="9807419at2"/>
<evidence type="ECO:0000256" key="8">
    <source>
        <dbReference type="HAMAP-Rule" id="MF_01326"/>
    </source>
</evidence>
<evidence type="ECO:0000256" key="4">
    <source>
        <dbReference type="ARBA" id="ARBA00022980"/>
    </source>
</evidence>
<keyword evidence="2 8" id="KW-0699">rRNA-binding</keyword>
<keyword evidence="12" id="KW-1185">Reference proteome</keyword>
<evidence type="ECO:0000313" key="11">
    <source>
        <dbReference type="EMBL" id="RWU08767.1"/>
    </source>
</evidence>
<comment type="function">
    <text evidence="8">One of two assembly initiator proteins, it binds directly to the 5'-end of the 23S rRNA, where it nucleates assembly of the 50S subunit.</text>
</comment>
<dbReference type="AlphaFoldDB" id="A0A443YXQ9"/>
<dbReference type="GO" id="GO:0005840">
    <property type="term" value="C:ribosome"/>
    <property type="evidence" value="ECO:0007669"/>
    <property type="project" value="UniProtKB-KW"/>
</dbReference>
<dbReference type="InterPro" id="IPR005825">
    <property type="entry name" value="Ribosomal_uL24_CS"/>
</dbReference>
<dbReference type="FunFam" id="2.30.30.30:FF:000004">
    <property type="entry name" value="50S ribosomal protein L24"/>
    <property type="match status" value="1"/>
</dbReference>
<dbReference type="InterPro" id="IPR057264">
    <property type="entry name" value="Ribosomal_uL24_C"/>
</dbReference>
<protein>
    <recommendedName>
        <fullName evidence="6 8">Large ribosomal subunit protein uL24</fullName>
    </recommendedName>
</protein>
<dbReference type="SUPFAM" id="SSF50104">
    <property type="entry name" value="Translation proteins SH3-like domain"/>
    <property type="match status" value="1"/>
</dbReference>
<evidence type="ECO:0000256" key="1">
    <source>
        <dbReference type="ARBA" id="ARBA00010618"/>
    </source>
</evidence>
<dbReference type="InterPro" id="IPR005824">
    <property type="entry name" value="KOW"/>
</dbReference>
<dbReference type="Pfam" id="PF00467">
    <property type="entry name" value="KOW"/>
    <property type="match status" value="1"/>
</dbReference>
<dbReference type="Proteomes" id="UP000288789">
    <property type="component" value="Unassembled WGS sequence"/>
</dbReference>
<organism evidence="11 12">
    <name type="scientific">Pseudidiomarina gelatinasegens</name>
    <dbReference type="NCBI Taxonomy" id="2487740"/>
    <lineage>
        <taxon>Bacteria</taxon>
        <taxon>Pseudomonadati</taxon>
        <taxon>Pseudomonadota</taxon>
        <taxon>Gammaproteobacteria</taxon>
        <taxon>Alteromonadales</taxon>
        <taxon>Idiomarinaceae</taxon>
        <taxon>Pseudidiomarina</taxon>
    </lineage>
</organism>
<feature type="domain" description="KOW" evidence="10">
    <location>
        <begin position="4"/>
        <end position="31"/>
    </location>
</feature>
<dbReference type="HAMAP" id="MF_01326_B">
    <property type="entry name" value="Ribosomal_uL24_B"/>
    <property type="match status" value="1"/>
</dbReference>
<dbReference type="NCBIfam" id="TIGR01079">
    <property type="entry name" value="rplX_bact"/>
    <property type="match status" value="1"/>
</dbReference>
<dbReference type="Gene3D" id="2.30.30.30">
    <property type="match status" value="1"/>
</dbReference>
<dbReference type="CDD" id="cd06089">
    <property type="entry name" value="KOW_RPL26"/>
    <property type="match status" value="1"/>
</dbReference>
<dbReference type="GO" id="GO:0019843">
    <property type="term" value="F:rRNA binding"/>
    <property type="evidence" value="ECO:0007669"/>
    <property type="project" value="UniProtKB-UniRule"/>
</dbReference>
<dbReference type="InterPro" id="IPR041988">
    <property type="entry name" value="Ribosomal_uL24_KOW"/>
</dbReference>
<evidence type="ECO:0000313" key="12">
    <source>
        <dbReference type="Proteomes" id="UP000288789"/>
    </source>
</evidence>
<gene>
    <name evidence="8" type="primary">rplX</name>
    <name evidence="11" type="ORF">EGC76_11255</name>
</gene>
<keyword evidence="3 8" id="KW-0694">RNA-binding</keyword>
<keyword evidence="5 8" id="KW-0687">Ribonucleoprotein</keyword>
<accession>A0A443YXQ9</accession>